<sequence length="62" mass="7477">MSPPLLFFWDYVLVPWFCWLVKAIVRGYWCLTRICSFFICFLLSFSTLGSRSRRSSFSRILR</sequence>
<evidence type="ECO:0000256" key="1">
    <source>
        <dbReference type="SAM" id="Phobius"/>
    </source>
</evidence>
<keyword evidence="1" id="KW-0472">Membrane</keyword>
<keyword evidence="1" id="KW-0812">Transmembrane</keyword>
<proteinExistence type="predicted"/>
<name>A0A2P2LSL4_RHIMU</name>
<evidence type="ECO:0000313" key="2">
    <source>
        <dbReference type="EMBL" id="MBX20923.1"/>
    </source>
</evidence>
<reference evidence="2" key="1">
    <citation type="submission" date="2018-02" db="EMBL/GenBank/DDBJ databases">
        <title>Rhizophora mucronata_Transcriptome.</title>
        <authorList>
            <person name="Meera S.P."/>
            <person name="Sreeshan A."/>
            <person name="Augustine A."/>
        </authorList>
    </citation>
    <scope>NUCLEOTIDE SEQUENCE</scope>
    <source>
        <tissue evidence="2">Leaf</tissue>
    </source>
</reference>
<feature type="transmembrane region" description="Helical" evidence="1">
    <location>
        <begin position="31"/>
        <end position="49"/>
    </location>
</feature>
<organism evidence="2">
    <name type="scientific">Rhizophora mucronata</name>
    <name type="common">Asiatic mangrove</name>
    <dbReference type="NCBI Taxonomy" id="61149"/>
    <lineage>
        <taxon>Eukaryota</taxon>
        <taxon>Viridiplantae</taxon>
        <taxon>Streptophyta</taxon>
        <taxon>Embryophyta</taxon>
        <taxon>Tracheophyta</taxon>
        <taxon>Spermatophyta</taxon>
        <taxon>Magnoliopsida</taxon>
        <taxon>eudicotyledons</taxon>
        <taxon>Gunneridae</taxon>
        <taxon>Pentapetalae</taxon>
        <taxon>rosids</taxon>
        <taxon>fabids</taxon>
        <taxon>Malpighiales</taxon>
        <taxon>Rhizophoraceae</taxon>
        <taxon>Rhizophora</taxon>
    </lineage>
</organism>
<dbReference type="AlphaFoldDB" id="A0A2P2LSL4"/>
<dbReference type="EMBL" id="GGEC01040439">
    <property type="protein sequence ID" value="MBX20923.1"/>
    <property type="molecule type" value="Transcribed_RNA"/>
</dbReference>
<protein>
    <submittedName>
        <fullName evidence="2">Sodium/hydrogen exchanger</fullName>
    </submittedName>
</protein>
<accession>A0A2P2LSL4</accession>
<keyword evidence="1" id="KW-1133">Transmembrane helix</keyword>